<evidence type="ECO:0008006" key="5">
    <source>
        <dbReference type="Google" id="ProtNLM"/>
    </source>
</evidence>
<feature type="transmembrane region" description="Helical" evidence="2">
    <location>
        <begin position="267"/>
        <end position="288"/>
    </location>
</feature>
<name>A0A7G9GNS3_9FIRM</name>
<reference evidence="3 4" key="1">
    <citation type="submission" date="2020-08" db="EMBL/GenBank/DDBJ databases">
        <authorList>
            <person name="Liu C."/>
            <person name="Sun Q."/>
        </authorList>
    </citation>
    <scope>NUCLEOTIDE SEQUENCE [LARGE SCALE GENOMIC DNA]</scope>
    <source>
        <strain evidence="3 4">NSJ-61</strain>
    </source>
</reference>
<evidence type="ECO:0000313" key="3">
    <source>
        <dbReference type="EMBL" id="QNM12455.1"/>
    </source>
</evidence>
<dbReference type="EMBL" id="CP060636">
    <property type="protein sequence ID" value="QNM12455.1"/>
    <property type="molecule type" value="Genomic_DNA"/>
</dbReference>
<evidence type="ECO:0000313" key="4">
    <source>
        <dbReference type="Proteomes" id="UP000515856"/>
    </source>
</evidence>
<organism evidence="3 4">
    <name type="scientific">[Eubacterium] hominis</name>
    <dbReference type="NCBI Taxonomy" id="2764325"/>
    <lineage>
        <taxon>Bacteria</taxon>
        <taxon>Bacillati</taxon>
        <taxon>Bacillota</taxon>
        <taxon>Erysipelotrichia</taxon>
        <taxon>Erysipelotrichales</taxon>
        <taxon>Erysipelotrichaceae</taxon>
        <taxon>Amedibacillus</taxon>
    </lineage>
</organism>
<feature type="region of interest" description="Disordered" evidence="1">
    <location>
        <begin position="1"/>
        <end position="48"/>
    </location>
</feature>
<gene>
    <name evidence="3" type="ORF">H9Q80_00415</name>
</gene>
<accession>A0A7G9GNS3</accession>
<dbReference type="RefSeq" id="WP_147322619.1">
    <property type="nucleotide sequence ID" value="NZ_CP060636.1"/>
</dbReference>
<dbReference type="AlphaFoldDB" id="A0A7G9GNS3"/>
<feature type="transmembrane region" description="Helical" evidence="2">
    <location>
        <begin position="75"/>
        <end position="93"/>
    </location>
</feature>
<dbReference type="Proteomes" id="UP000515856">
    <property type="component" value="Chromosome"/>
</dbReference>
<keyword evidence="2" id="KW-0472">Membrane</keyword>
<keyword evidence="2" id="KW-0812">Transmembrane</keyword>
<evidence type="ECO:0000256" key="1">
    <source>
        <dbReference type="SAM" id="MobiDB-lite"/>
    </source>
</evidence>
<sequence>MGRSSGGGGGHSSGGFGGGHSSGGFSGGGRSSGSFGGGHSSNSGYRSSYRPRYHRTYYYGGGPRPPRGPYRRTPLISYVLAAIIVLVVVLFAFKADSKPQQKNTTKREPLSGVVSKSDWYMDDMGWVHNKKVMIEGLEDFYDETGVQPYVAIIPYNSDMWNGNDINANKADQYLEKLYSDTFKDEGHFVFAYFACRNDSRSEMDGSFRYLSGYSADTIMDNEAISIFWGNFEKNYRDTSLSMEKMISKTFTDTAKTIMSKPTNGWDFMKVAVIALCIIAVIVALVMIIRIKAKRAKEKEDFTKDILEKPLETFGDDTSDLEEKYKD</sequence>
<feature type="compositionally biased region" description="Gly residues" evidence="1">
    <location>
        <begin position="1"/>
        <end position="39"/>
    </location>
</feature>
<protein>
    <recommendedName>
        <fullName evidence="5">TPM domain-containing protein</fullName>
    </recommendedName>
</protein>
<keyword evidence="4" id="KW-1185">Reference proteome</keyword>
<proteinExistence type="predicted"/>
<dbReference type="KEGG" id="ehn:H9Q80_00415"/>
<evidence type="ECO:0000256" key="2">
    <source>
        <dbReference type="SAM" id="Phobius"/>
    </source>
</evidence>
<keyword evidence="2" id="KW-1133">Transmembrane helix</keyword>